<accession>A0AAU7XC86</accession>
<evidence type="ECO:0000313" key="1">
    <source>
        <dbReference type="EMBL" id="XBY45208.1"/>
    </source>
</evidence>
<organism evidence="1">
    <name type="scientific">Methyloraptor flagellatus</name>
    <dbReference type="NCBI Taxonomy" id="3162530"/>
    <lineage>
        <taxon>Bacteria</taxon>
        <taxon>Pseudomonadati</taxon>
        <taxon>Pseudomonadota</taxon>
        <taxon>Alphaproteobacteria</taxon>
        <taxon>Hyphomicrobiales</taxon>
        <taxon>Ancalomicrobiaceae</taxon>
        <taxon>Methyloraptor</taxon>
    </lineage>
</organism>
<reference evidence="1" key="1">
    <citation type="submission" date="2024-06" db="EMBL/GenBank/DDBJ databases">
        <title>Methylostella associata gen. nov., sp. nov., a novel Ancalomicrobiaceae-affiliated facultatively methylotrophic bacteria that feed on methanotrophs of the genus Methylococcus.</title>
        <authorList>
            <person name="Saltykova V."/>
            <person name="Danilova O.V."/>
            <person name="Oshkin I.Y."/>
            <person name="Belova S.E."/>
            <person name="Pimenov N.V."/>
            <person name="Dedysh S.N."/>
        </authorList>
    </citation>
    <scope>NUCLEOTIDE SEQUENCE</scope>
    <source>
        <strain evidence="1">S20</strain>
    </source>
</reference>
<proteinExistence type="predicted"/>
<dbReference type="Pfam" id="PF19662">
    <property type="entry name" value="DUF6165"/>
    <property type="match status" value="1"/>
</dbReference>
<dbReference type="SUPFAM" id="SSF48452">
    <property type="entry name" value="TPR-like"/>
    <property type="match status" value="1"/>
</dbReference>
<dbReference type="InterPro" id="IPR046163">
    <property type="entry name" value="DUF6165"/>
</dbReference>
<dbReference type="Gene3D" id="1.25.40.10">
    <property type="entry name" value="Tetratricopeptide repeat domain"/>
    <property type="match status" value="1"/>
</dbReference>
<dbReference type="InterPro" id="IPR011990">
    <property type="entry name" value="TPR-like_helical_dom_sf"/>
</dbReference>
<dbReference type="SUPFAM" id="SSF53756">
    <property type="entry name" value="UDP-Glycosyltransferase/glycogen phosphorylase"/>
    <property type="match status" value="1"/>
</dbReference>
<dbReference type="Gene3D" id="3.40.50.2000">
    <property type="entry name" value="Glycogen Phosphorylase B"/>
    <property type="match status" value="1"/>
</dbReference>
<dbReference type="RefSeq" id="WP_407050298.1">
    <property type="nucleotide sequence ID" value="NZ_CP158568.1"/>
</dbReference>
<dbReference type="EMBL" id="CP158568">
    <property type="protein sequence ID" value="XBY45208.1"/>
    <property type="molecule type" value="Genomic_DNA"/>
</dbReference>
<name>A0AAU7XC86_9HYPH</name>
<gene>
    <name evidence="1" type="ORF">ABS361_02635</name>
</gene>
<sequence>MTSPASPAPISTPVQSAPAATALTESAARVIAHARALGDKGEVAAAVEALRALMVFEPDHPLARANIGQFMIDLGQFDEAIAIFERLAAEGHDISLARAGHARALFAKEDWPRAWTAFGVRFSLMQHAPKLERTRADGTKVPFPAWDGTRTPKHLCVIAEQGLGDTIQFARYLHHVVARGIPATLVVPGKLKRLVATMDLPIGLAATEDTLKLDSSIDWIAIQDLPWRLGIAPEDYATPAVYLKAEADRVADWAARLPSAALRIGICWRGNAANSADRFRSATLADFAPLAAIPGAKLVSLQKGDGVAAEIAACGFADRVVDLGADFDAGDDAFVDTAAVMENLDLIVTVDTSVGHVAGALGRPTRLLLSANRADWRWLARERDNVWYPATTVHRQPRQGDWKALTATIAAEIARSLAHPATNAGTPAVPVSIGELLDKMTILAIKAERLSDAEKLKNVARELNLLEETKSAVVPDDTRIDALVGELRAVNEALWDIEERIRHYEAEKRFDQAFIETARSVYVQNDHRARLKQRINDLSGSALREEKSYA</sequence>
<protein>
    <submittedName>
        <fullName evidence="1">DUF6165 family protein</fullName>
    </submittedName>
</protein>
<dbReference type="KEGG" id="mflg:ABS361_02635"/>
<dbReference type="Pfam" id="PF14559">
    <property type="entry name" value="TPR_19"/>
    <property type="match status" value="1"/>
</dbReference>
<dbReference type="AlphaFoldDB" id="A0AAU7XC86"/>